<dbReference type="EMBL" id="SZPX01000009">
    <property type="protein sequence ID" value="TKI68285.1"/>
    <property type="molecule type" value="Genomic_DNA"/>
</dbReference>
<evidence type="ECO:0000313" key="2">
    <source>
        <dbReference type="Proteomes" id="UP000309561"/>
    </source>
</evidence>
<reference evidence="1 2" key="1">
    <citation type="submission" date="2019-04" db="EMBL/GenBank/DDBJ databases">
        <title>Sulfurimonas crateris sp. nov. a facultative anaerobic sulfur-oxidizing chemolithautotrophic bacterium isolated from a terrestrial mud vulcano.</title>
        <authorList>
            <person name="Ratnikova N.M."/>
            <person name="Slobodkin A.I."/>
            <person name="Merkel A.Y."/>
            <person name="Novikov A."/>
            <person name="Bonch-Osmolovskaya E.A."/>
            <person name="Slobodkina G.B."/>
        </authorList>
    </citation>
    <scope>NUCLEOTIDE SEQUENCE [LARGE SCALE GENOMIC DNA]</scope>
    <source>
        <strain evidence="1 2">SN118</strain>
    </source>
</reference>
<name>A0A4U2Z3J8_9BACT</name>
<comment type="caution">
    <text evidence="1">The sequence shown here is derived from an EMBL/GenBank/DDBJ whole genome shotgun (WGS) entry which is preliminary data.</text>
</comment>
<dbReference type="Proteomes" id="UP000309561">
    <property type="component" value="Unassembled WGS sequence"/>
</dbReference>
<gene>
    <name evidence="1" type="ORF">FCU45_11310</name>
</gene>
<protein>
    <submittedName>
        <fullName evidence="1">Uncharacterized protein</fullName>
    </submittedName>
</protein>
<dbReference type="AlphaFoldDB" id="A0A4U2Z3J8"/>
<sequence>MKKIITTFIVGCITLLGANEIKPFGKFNFGDSFSSIHSSICSIESIEKISLQNDVHLFKADFCKSKKNALKLFDKYYANKFNQRMMEKINMQGFNHLIWKPAMFIVADSVIIQGVKYKLWLEFNTTKEGVVGSYLLNQNDSIKLDTKIMPMQLSNLELKLNNSDFNKVHQESVFKILWKKYDKFVKSSKDKERFLKTKTFHVEDKNKNSIRYDGYSINYDGLSYVLKLQTNAVTKYLKEQAQNVDSGSSNDL</sequence>
<proteinExistence type="predicted"/>
<accession>A0A4U2Z3J8</accession>
<keyword evidence="2" id="KW-1185">Reference proteome</keyword>
<dbReference type="RefSeq" id="WP_137015373.1">
    <property type="nucleotide sequence ID" value="NZ_SZPX01000009.1"/>
</dbReference>
<organism evidence="1 2">
    <name type="scientific">Sulfurimonas crateris</name>
    <dbReference type="NCBI Taxonomy" id="2574727"/>
    <lineage>
        <taxon>Bacteria</taxon>
        <taxon>Pseudomonadati</taxon>
        <taxon>Campylobacterota</taxon>
        <taxon>Epsilonproteobacteria</taxon>
        <taxon>Campylobacterales</taxon>
        <taxon>Sulfurimonadaceae</taxon>
        <taxon>Sulfurimonas</taxon>
    </lineage>
</organism>
<evidence type="ECO:0000313" key="1">
    <source>
        <dbReference type="EMBL" id="TKI68285.1"/>
    </source>
</evidence>